<keyword evidence="1" id="KW-0479">Metal-binding</keyword>
<dbReference type="InterPro" id="IPR000571">
    <property type="entry name" value="Znf_CCCH"/>
</dbReference>
<feature type="region of interest" description="Disordered" evidence="2">
    <location>
        <begin position="89"/>
        <end position="108"/>
    </location>
</feature>
<name>A0AAX6MWL5_9PEZI</name>
<gene>
    <name evidence="4" type="ORF">Daesc_002176</name>
</gene>
<evidence type="ECO:0000256" key="1">
    <source>
        <dbReference type="PROSITE-ProRule" id="PRU00723"/>
    </source>
</evidence>
<keyword evidence="5" id="KW-1185">Reference proteome</keyword>
<dbReference type="AlphaFoldDB" id="A0AAX6MWL5"/>
<accession>A0AAX6MWL5</accession>
<dbReference type="GO" id="GO:0008270">
    <property type="term" value="F:zinc ion binding"/>
    <property type="evidence" value="ECO:0007669"/>
    <property type="project" value="UniProtKB-KW"/>
</dbReference>
<evidence type="ECO:0000313" key="4">
    <source>
        <dbReference type="EMBL" id="KAK6956894.1"/>
    </source>
</evidence>
<keyword evidence="1" id="KW-0863">Zinc-finger</keyword>
<dbReference type="EMBL" id="JBANMG010000002">
    <property type="protein sequence ID" value="KAK6956894.1"/>
    <property type="molecule type" value="Genomic_DNA"/>
</dbReference>
<comment type="caution">
    <text evidence="4">The sequence shown here is derived from an EMBL/GenBank/DDBJ whole genome shotgun (WGS) entry which is preliminary data.</text>
</comment>
<sequence>MENNELVNQGMTQVFTGLGILLGSGRISNATHEQIMGLIQADQTRAATDNTPMAPETTIGRPGLRKETPVSMESEDLLQLDAELDLEHPSIPIGSKHSRGSTKPTETEPKVICPWWSTPGYECRTVEKGRCPFHHEHVPGGLVQPLICHFWANGGHCTKADDDCKFAHYLAQHRIVAPAPLKKKPKTSAGLDYSEHFAVPRPAVISQGSEFGKWHSRPRPPPEDW</sequence>
<protein>
    <recommendedName>
        <fullName evidence="3">C3H1-type domain-containing protein</fullName>
    </recommendedName>
</protein>
<keyword evidence="1" id="KW-0862">Zinc</keyword>
<dbReference type="SMART" id="SM00356">
    <property type="entry name" value="ZnF_C3H1"/>
    <property type="match status" value="2"/>
</dbReference>
<dbReference type="Gene3D" id="4.10.1000.10">
    <property type="entry name" value="Zinc finger, CCCH-type"/>
    <property type="match status" value="1"/>
</dbReference>
<evidence type="ECO:0000313" key="5">
    <source>
        <dbReference type="Proteomes" id="UP001369815"/>
    </source>
</evidence>
<evidence type="ECO:0000256" key="2">
    <source>
        <dbReference type="SAM" id="MobiDB-lite"/>
    </source>
</evidence>
<feature type="region of interest" description="Disordered" evidence="2">
    <location>
        <begin position="49"/>
        <end position="69"/>
    </location>
</feature>
<feature type="domain" description="C3H1-type" evidence="3">
    <location>
        <begin position="147"/>
        <end position="171"/>
    </location>
</feature>
<feature type="zinc finger region" description="C3H1-type" evidence="1">
    <location>
        <begin position="147"/>
        <end position="171"/>
    </location>
</feature>
<dbReference type="PROSITE" id="PS50103">
    <property type="entry name" value="ZF_C3H1"/>
    <property type="match status" value="1"/>
</dbReference>
<organism evidence="4 5">
    <name type="scientific">Daldinia eschscholtzii</name>
    <dbReference type="NCBI Taxonomy" id="292717"/>
    <lineage>
        <taxon>Eukaryota</taxon>
        <taxon>Fungi</taxon>
        <taxon>Dikarya</taxon>
        <taxon>Ascomycota</taxon>
        <taxon>Pezizomycotina</taxon>
        <taxon>Sordariomycetes</taxon>
        <taxon>Xylariomycetidae</taxon>
        <taxon>Xylariales</taxon>
        <taxon>Hypoxylaceae</taxon>
        <taxon>Daldinia</taxon>
    </lineage>
</organism>
<proteinExistence type="predicted"/>
<evidence type="ECO:0000259" key="3">
    <source>
        <dbReference type="PROSITE" id="PS50103"/>
    </source>
</evidence>
<dbReference type="Proteomes" id="UP001369815">
    <property type="component" value="Unassembled WGS sequence"/>
</dbReference>
<reference evidence="4 5" key="1">
    <citation type="journal article" date="2024" name="Front Chem Biol">
        <title>Unveiling the potential of Daldinia eschscholtzii MFLUCC 19-0629 through bioactivity and bioinformatics studies for enhanced sustainable agriculture production.</title>
        <authorList>
            <person name="Brooks S."/>
            <person name="Weaver J.A."/>
            <person name="Klomchit A."/>
            <person name="Alharthi S.A."/>
            <person name="Onlamun T."/>
            <person name="Nurani R."/>
            <person name="Vong T.K."/>
            <person name="Alberti F."/>
            <person name="Greco C."/>
        </authorList>
    </citation>
    <scope>NUCLEOTIDE SEQUENCE [LARGE SCALE GENOMIC DNA]</scope>
    <source>
        <strain evidence="4">MFLUCC 19-0629</strain>
    </source>
</reference>